<feature type="transmembrane region" description="Helical" evidence="6">
    <location>
        <begin position="251"/>
        <end position="271"/>
    </location>
</feature>
<dbReference type="Proteomes" id="UP001257739">
    <property type="component" value="Unassembled WGS sequence"/>
</dbReference>
<dbReference type="CDD" id="cd03386">
    <property type="entry name" value="PAP2_Aur1_like"/>
    <property type="match status" value="1"/>
</dbReference>
<evidence type="ECO:0000256" key="5">
    <source>
        <dbReference type="SAM" id="MobiDB-lite"/>
    </source>
</evidence>
<feature type="transmembrane region" description="Helical" evidence="6">
    <location>
        <begin position="278"/>
        <end position="300"/>
    </location>
</feature>
<keyword evidence="3 6" id="KW-1133">Transmembrane helix</keyword>
<feature type="transmembrane region" description="Helical" evidence="6">
    <location>
        <begin position="43"/>
        <end position="62"/>
    </location>
</feature>
<comment type="caution">
    <text evidence="8">The sequence shown here is derived from an EMBL/GenBank/DDBJ whole genome shotgun (WGS) entry which is preliminary data.</text>
</comment>
<feature type="region of interest" description="Disordered" evidence="5">
    <location>
        <begin position="325"/>
        <end position="357"/>
    </location>
</feature>
<keyword evidence="2 6" id="KW-0812">Transmembrane</keyword>
<feature type="transmembrane region" description="Helical" evidence="6">
    <location>
        <begin position="306"/>
        <end position="323"/>
    </location>
</feature>
<dbReference type="Gene3D" id="1.20.144.10">
    <property type="entry name" value="Phosphatidic acid phosphatase type 2/haloperoxidase"/>
    <property type="match status" value="1"/>
</dbReference>
<dbReference type="InterPro" id="IPR026841">
    <property type="entry name" value="Aur1/Ipt1"/>
</dbReference>
<evidence type="ECO:0000256" key="3">
    <source>
        <dbReference type="ARBA" id="ARBA00022989"/>
    </source>
</evidence>
<evidence type="ECO:0000313" key="8">
    <source>
        <dbReference type="EMBL" id="MDR7087276.1"/>
    </source>
</evidence>
<evidence type="ECO:0000256" key="4">
    <source>
        <dbReference type="ARBA" id="ARBA00023136"/>
    </source>
</evidence>
<evidence type="ECO:0000256" key="6">
    <source>
        <dbReference type="SAM" id="Phobius"/>
    </source>
</evidence>
<sequence length="357" mass="39148">MRRWPYTFGVCLSIVVGVTAIIASQRLDVKLRDPDGFLGPAYVRLPVIGLLFFAVGVIPVAIRRGWRKGFGGVVGAFRDIIKADWSLKRVGYIATGLITFYVCYVSYRNLKSDLPLIREGVLYDRDMLRFDHYLFFQHNPAEVLHNFLGTDVAAQVLATAYVAYLPLIPLTLGAFLVWGKDLSLGAWYATALSLNWVLGVVSYYSLPTLGPAFAQSSMFQDLPVTGVTALQRSLFRAGAGFKEDPGGSSTYGIAGFASLHVSVVVTACIFFERTGQKLAIRVLAWAFLVMTILATIYFGWHYIPDDVAGLFIGWLSVSIGAWASGNRGRRRRSPAREAEIASKADIADPEPAAESVS</sequence>
<protein>
    <recommendedName>
        <fullName evidence="7">Inositolphosphotransferase Aur1/Ipt1 domain-containing protein</fullName>
    </recommendedName>
</protein>
<accession>A0ABU1UQ18</accession>
<keyword evidence="4 6" id="KW-0472">Membrane</keyword>
<comment type="subcellular location">
    <subcellularLocation>
        <location evidence="1">Membrane</location>
        <topology evidence="1">Multi-pass membrane protein</topology>
    </subcellularLocation>
</comment>
<evidence type="ECO:0000256" key="2">
    <source>
        <dbReference type="ARBA" id="ARBA00022692"/>
    </source>
</evidence>
<dbReference type="InterPro" id="IPR052185">
    <property type="entry name" value="IPC_Synthase-Related"/>
</dbReference>
<feature type="transmembrane region" description="Helical" evidence="6">
    <location>
        <begin position="152"/>
        <end position="178"/>
    </location>
</feature>
<evidence type="ECO:0000259" key="7">
    <source>
        <dbReference type="Pfam" id="PF14378"/>
    </source>
</evidence>
<evidence type="ECO:0000256" key="1">
    <source>
        <dbReference type="ARBA" id="ARBA00004141"/>
    </source>
</evidence>
<dbReference type="PANTHER" id="PTHR31310:SF7">
    <property type="entry name" value="PA-PHOSPHATASE RELATED-FAMILY PROTEIN DDB_G0268928"/>
    <property type="match status" value="1"/>
</dbReference>
<reference evidence="8 9" key="1">
    <citation type="submission" date="2023-07" db="EMBL/GenBank/DDBJ databases">
        <title>Sorghum-associated microbial communities from plants grown in Nebraska, USA.</title>
        <authorList>
            <person name="Schachtman D."/>
        </authorList>
    </citation>
    <scope>NUCLEOTIDE SEQUENCE [LARGE SCALE GENOMIC DNA]</scope>
    <source>
        <strain evidence="8 9">BE248</strain>
    </source>
</reference>
<gene>
    <name evidence="8" type="ORF">J2X11_002115</name>
</gene>
<dbReference type="Pfam" id="PF14378">
    <property type="entry name" value="PAP2_3"/>
    <property type="match status" value="1"/>
</dbReference>
<feature type="compositionally biased region" description="Basic and acidic residues" evidence="5">
    <location>
        <begin position="334"/>
        <end position="346"/>
    </location>
</feature>
<proteinExistence type="predicted"/>
<feature type="transmembrane region" description="Helical" evidence="6">
    <location>
        <begin position="185"/>
        <end position="206"/>
    </location>
</feature>
<dbReference type="RefSeq" id="WP_309970608.1">
    <property type="nucleotide sequence ID" value="NZ_JAVDWH010000001.1"/>
</dbReference>
<feature type="domain" description="Inositolphosphotransferase Aur1/Ipt1" evidence="7">
    <location>
        <begin position="126"/>
        <end position="317"/>
    </location>
</feature>
<keyword evidence="9" id="KW-1185">Reference proteome</keyword>
<feature type="transmembrane region" description="Helical" evidence="6">
    <location>
        <begin position="90"/>
        <end position="107"/>
    </location>
</feature>
<dbReference type="EMBL" id="JAVDWH010000001">
    <property type="protein sequence ID" value="MDR7087276.1"/>
    <property type="molecule type" value="Genomic_DNA"/>
</dbReference>
<name>A0ABU1UQ18_9ACTN</name>
<evidence type="ECO:0000313" key="9">
    <source>
        <dbReference type="Proteomes" id="UP001257739"/>
    </source>
</evidence>
<feature type="transmembrane region" description="Helical" evidence="6">
    <location>
        <begin position="7"/>
        <end position="23"/>
    </location>
</feature>
<dbReference type="PANTHER" id="PTHR31310">
    <property type="match status" value="1"/>
</dbReference>
<organism evidence="8 9">
    <name type="scientific">Aeromicrobium panaciterrae</name>
    <dbReference type="NCBI Taxonomy" id="363861"/>
    <lineage>
        <taxon>Bacteria</taxon>
        <taxon>Bacillati</taxon>
        <taxon>Actinomycetota</taxon>
        <taxon>Actinomycetes</taxon>
        <taxon>Propionibacteriales</taxon>
        <taxon>Nocardioidaceae</taxon>
        <taxon>Aeromicrobium</taxon>
    </lineage>
</organism>